<reference evidence="4" key="1">
    <citation type="submission" date="2022-03" db="EMBL/GenBank/DDBJ databases">
        <title>Genome Identification and Characterization of new species Bdellovibrio reynosense LBG001 sp. nov. from a Mexico soil sample.</title>
        <authorList>
            <person name="Camilli A."/>
            <person name="Ajao Y."/>
            <person name="Guo X."/>
        </authorList>
    </citation>
    <scope>NUCLEOTIDE SEQUENCE</scope>
    <source>
        <strain evidence="4">LBG001</strain>
    </source>
</reference>
<dbReference type="EMBL" id="CP093442">
    <property type="protein sequence ID" value="UOF02296.1"/>
    <property type="molecule type" value="Genomic_DNA"/>
</dbReference>
<dbReference type="Pfam" id="PF13884">
    <property type="entry name" value="Peptidase_S74"/>
    <property type="match status" value="1"/>
</dbReference>
<keyword evidence="2" id="KW-0732">Signal</keyword>
<dbReference type="PROSITE" id="PS51688">
    <property type="entry name" value="ICA"/>
    <property type="match status" value="1"/>
</dbReference>
<feature type="chain" id="PRO_5046210569" evidence="2">
    <location>
        <begin position="24"/>
        <end position="1127"/>
    </location>
</feature>
<keyword evidence="5" id="KW-1185">Reference proteome</keyword>
<evidence type="ECO:0000256" key="1">
    <source>
        <dbReference type="SAM" id="Coils"/>
    </source>
</evidence>
<dbReference type="InterPro" id="IPR036388">
    <property type="entry name" value="WH-like_DNA-bd_sf"/>
</dbReference>
<sequence length="1127" mass="117019">MKHLITGTSLVGFLIFAASFANASPQELTYQGRIIKSDGTPLEYNQVSFQFEITSPNGHCVVYREQVDSIDMTNSGGVFDVPIGGGTQSYPNTGTFKLLDSFNNLASFACDGGSTYNAAAGDLRRLRVRFNDGTGWKTISPDNVIRSVPYAAHSLSSDKLGTNSPSDFVLKSAVTTCPANSFLTYDGTSFSCAGVAGASGGTVTNVTSANAYATVTNNTTSPVITLNVGTAANTLAAGNDARFTDARTPTGNAGGDLSSTYPNPTVAKIQGVAVSATAPTSGHFLKFDGTNWLSAAVAIGDVTNLTSTLGTYLTTTAFNTAVGSANCAAHQTPYWNSVAGAFQCQAINVSVAGDVSGTIGAVAVNKIKGIEVDTTGLANNQVLKYDGTKFVAANDVSSGGTVTSVATGTGLSGGPITGTGTISLANTSVTAGSYTRANITVDAQGRLTAASNGAAVSLTADVSGILPVANGGTGISTGGSANQVLKWDGGTSKWAPAFVKLSELTNALGGSAFNVAGCTAAQTMNWSSITDKFECQSIAIANTQVSGLGTASTKAAGTAANEVLLLDGSGRLPASALPSTLGQWGVSGTKLFYDDGPIVAGGSATTYTGTGHPFIVKGDAGQYAGLIMDRGNSLATMYTNGWDFGLGECTDTTCSAATDILYTDMTTNRIDLGMGGSSNELTILASGNVGIGSNSPSFKLDVQSSDAFQQRLFHASNTASNGAALMMTRTRGTVGTNSAVLSGDTLGGIYFRGHDGSGTGTTTAAIEVTAEENHSSTNRGSKMIFETTKNGAATRLERMRIDYNGHLGVGTTAPYTQLEVANSNDTATYPYITINNKGTTTKRTGITFRAANVPQYEMGIDASTNNSRNFYIYDSTTSTHRFNIDELGRVGLGAMPGSMYDKLTVNGGVRVLKGQPSGDDGGAGFAFQSDGDTGMFAIGGNANSGSDVIFKTDNSERLRLFYTGGVQVVGSLYPSTDATVNLGGSGNRWNTVYASNGTIQTSDERLKTEIQTVDLGLDFINSISAVKYRWKSEGAEGKIHYGFIAQDLKKNIEDKTRAPATATGILDKSSEYYGVSYSELISPVVKAIQELYQKYVSQETRLNALEKENQELKSYLCQKDKEAPFCK</sequence>
<feature type="signal peptide" evidence="2">
    <location>
        <begin position="1"/>
        <end position="23"/>
    </location>
</feature>
<gene>
    <name evidence="4" type="ORF">MNR06_04945</name>
</gene>
<organism evidence="4 5">
    <name type="scientific">Bdellovibrio reynosensis</name>
    <dbReference type="NCBI Taxonomy" id="2835041"/>
    <lineage>
        <taxon>Bacteria</taxon>
        <taxon>Pseudomonadati</taxon>
        <taxon>Bdellovibrionota</taxon>
        <taxon>Bdellovibrionia</taxon>
        <taxon>Bdellovibrionales</taxon>
        <taxon>Pseudobdellovibrionaceae</taxon>
        <taxon>Bdellovibrio</taxon>
    </lineage>
</organism>
<evidence type="ECO:0000256" key="2">
    <source>
        <dbReference type="SAM" id="SignalP"/>
    </source>
</evidence>
<evidence type="ECO:0000313" key="4">
    <source>
        <dbReference type="EMBL" id="UOF02296.1"/>
    </source>
</evidence>
<evidence type="ECO:0000259" key="3">
    <source>
        <dbReference type="PROSITE" id="PS51688"/>
    </source>
</evidence>
<accession>A0ABY4CF54</accession>
<protein>
    <submittedName>
        <fullName evidence="4">Tail fiber domain-containing protein</fullName>
    </submittedName>
</protein>
<dbReference type="Gene3D" id="1.10.10.10">
    <property type="entry name" value="Winged helix-like DNA-binding domain superfamily/Winged helix DNA-binding domain"/>
    <property type="match status" value="1"/>
</dbReference>
<keyword evidence="1" id="KW-0175">Coiled coil</keyword>
<feature type="domain" description="Peptidase S74" evidence="3">
    <location>
        <begin position="1002"/>
        <end position="1102"/>
    </location>
</feature>
<dbReference type="Proteomes" id="UP000830116">
    <property type="component" value="Chromosome"/>
</dbReference>
<name>A0ABY4CF54_9BACT</name>
<dbReference type="InterPro" id="IPR030392">
    <property type="entry name" value="S74_ICA"/>
</dbReference>
<evidence type="ECO:0000313" key="5">
    <source>
        <dbReference type="Proteomes" id="UP000830116"/>
    </source>
</evidence>
<proteinExistence type="predicted"/>
<feature type="coiled-coil region" evidence="1">
    <location>
        <begin position="1088"/>
        <end position="1115"/>
    </location>
</feature>